<evidence type="ECO:0000313" key="4">
    <source>
        <dbReference type="EMBL" id="TQK77110.1"/>
    </source>
</evidence>
<dbReference type="InterPro" id="IPR047057">
    <property type="entry name" value="MerR_fam"/>
</dbReference>
<dbReference type="OrthoDB" id="9800334at2"/>
<dbReference type="EMBL" id="VFNV01000001">
    <property type="protein sequence ID" value="TQK77110.1"/>
    <property type="molecule type" value="Genomic_DNA"/>
</dbReference>
<dbReference type="SUPFAM" id="SSF46955">
    <property type="entry name" value="Putative DNA-binding domain"/>
    <property type="match status" value="1"/>
</dbReference>
<dbReference type="PANTHER" id="PTHR30204">
    <property type="entry name" value="REDOX-CYCLING DRUG-SENSING TRANSCRIPTIONAL ACTIVATOR SOXR"/>
    <property type="match status" value="1"/>
</dbReference>
<dbReference type="Proteomes" id="UP000316181">
    <property type="component" value="Unassembled WGS sequence"/>
</dbReference>
<keyword evidence="5" id="KW-1185">Reference proteome</keyword>
<feature type="region of interest" description="Disordered" evidence="2">
    <location>
        <begin position="113"/>
        <end position="132"/>
    </location>
</feature>
<protein>
    <submittedName>
        <fullName evidence="4">DNA-binding transcriptional MerR regulator</fullName>
    </submittedName>
</protein>
<dbReference type="SMART" id="SM00422">
    <property type="entry name" value="HTH_MERR"/>
    <property type="match status" value="1"/>
</dbReference>
<feature type="domain" description="HTH merR-type" evidence="3">
    <location>
        <begin position="23"/>
        <end position="92"/>
    </location>
</feature>
<evidence type="ECO:0000259" key="3">
    <source>
        <dbReference type="PROSITE" id="PS50937"/>
    </source>
</evidence>
<proteinExistence type="predicted"/>
<evidence type="ECO:0000313" key="5">
    <source>
        <dbReference type="Proteomes" id="UP000316181"/>
    </source>
</evidence>
<dbReference type="Gene3D" id="1.10.1660.10">
    <property type="match status" value="1"/>
</dbReference>
<dbReference type="PANTHER" id="PTHR30204:SF97">
    <property type="entry name" value="MERR FAMILY REGULATORY PROTEIN"/>
    <property type="match status" value="1"/>
</dbReference>
<dbReference type="InterPro" id="IPR009061">
    <property type="entry name" value="DNA-bd_dom_put_sf"/>
</dbReference>
<dbReference type="Pfam" id="PF13411">
    <property type="entry name" value="MerR_1"/>
    <property type="match status" value="1"/>
</dbReference>
<dbReference type="AlphaFoldDB" id="A0A542SR59"/>
<reference evidence="4 5" key="1">
    <citation type="submission" date="2019-06" db="EMBL/GenBank/DDBJ databases">
        <title>Sequencing the genomes of 1000 actinobacteria strains.</title>
        <authorList>
            <person name="Klenk H.-P."/>
        </authorList>
    </citation>
    <scope>NUCLEOTIDE SEQUENCE [LARGE SCALE GENOMIC DNA]</scope>
    <source>
        <strain evidence="4 5">DSM 10596</strain>
    </source>
</reference>
<dbReference type="RefSeq" id="WP_142112858.1">
    <property type="nucleotide sequence ID" value="NZ_BAAATB010000006.1"/>
</dbReference>
<dbReference type="GO" id="GO:0003677">
    <property type="term" value="F:DNA binding"/>
    <property type="evidence" value="ECO:0007669"/>
    <property type="project" value="UniProtKB-KW"/>
</dbReference>
<dbReference type="InterPro" id="IPR000551">
    <property type="entry name" value="MerR-type_HTH_dom"/>
</dbReference>
<gene>
    <name evidence="4" type="ORF">FB389_1825</name>
</gene>
<accession>A0A542SR59</accession>
<comment type="caution">
    <text evidence="4">The sequence shown here is derived from an EMBL/GenBank/DDBJ whole genome shotgun (WGS) entry which is preliminary data.</text>
</comment>
<sequence length="361" mass="37584">MPKIPQPSLGDSPAQGGTPAPPGWTVAAVAKKLGVAPGTLRTWDRRYGLGPSTHAAGSHRRYNVDDFARLVIMRKLALEGVAPQDAARAALAAQVDGSSVKDLEEELKSLSTSAPVGMAPGADPARSAHESPGASIFHLPTAPNRGLVTAQSVIEAVLAGKQQHTADLLTIQSSADPLDWWLDIVQPAVTQLSERTVLARPGEAPELLLLSESMAALGRFVEALDAEASRRGVAAGHPSRNRNLVLVFVAPSCVVSLAAHVFAATLLARGVTARVVTGPASAHRAAEIVAMVRPRSAVVLTESDQPDAGLVRALNEGNPELPIFVGVKGAGVPADMPLAPTIQRIRSFTGMVHEVLAVTSQ</sequence>
<dbReference type="PROSITE" id="PS50937">
    <property type="entry name" value="HTH_MERR_2"/>
    <property type="match status" value="1"/>
</dbReference>
<name>A0A542SR59_9MICO</name>
<evidence type="ECO:0000256" key="1">
    <source>
        <dbReference type="ARBA" id="ARBA00023125"/>
    </source>
</evidence>
<dbReference type="GO" id="GO:0003700">
    <property type="term" value="F:DNA-binding transcription factor activity"/>
    <property type="evidence" value="ECO:0007669"/>
    <property type="project" value="InterPro"/>
</dbReference>
<feature type="region of interest" description="Disordered" evidence="2">
    <location>
        <begin position="1"/>
        <end position="22"/>
    </location>
</feature>
<organism evidence="4 5">
    <name type="scientific">Rarobacter incanus</name>
    <dbReference type="NCBI Taxonomy" id="153494"/>
    <lineage>
        <taxon>Bacteria</taxon>
        <taxon>Bacillati</taxon>
        <taxon>Actinomycetota</taxon>
        <taxon>Actinomycetes</taxon>
        <taxon>Micrococcales</taxon>
        <taxon>Rarobacteraceae</taxon>
        <taxon>Rarobacter</taxon>
    </lineage>
</organism>
<evidence type="ECO:0000256" key="2">
    <source>
        <dbReference type="SAM" id="MobiDB-lite"/>
    </source>
</evidence>
<keyword evidence="1 4" id="KW-0238">DNA-binding</keyword>